<feature type="compositionally biased region" description="Basic and acidic residues" evidence="1">
    <location>
        <begin position="561"/>
        <end position="571"/>
    </location>
</feature>
<dbReference type="Proteomes" id="UP001286456">
    <property type="component" value="Unassembled WGS sequence"/>
</dbReference>
<evidence type="ECO:0000313" key="3">
    <source>
        <dbReference type="Proteomes" id="UP001286456"/>
    </source>
</evidence>
<evidence type="ECO:0000313" key="2">
    <source>
        <dbReference type="EMBL" id="KAK3335452.1"/>
    </source>
</evidence>
<accession>A0AAE0J1Y0</accession>
<dbReference type="AlphaFoldDB" id="A0AAE0J1Y0"/>
<comment type="caution">
    <text evidence="2">The sequence shown here is derived from an EMBL/GenBank/DDBJ whole genome shotgun (WGS) entry which is preliminary data.</text>
</comment>
<organism evidence="2 3">
    <name type="scientific">Cercophora scortea</name>
    <dbReference type="NCBI Taxonomy" id="314031"/>
    <lineage>
        <taxon>Eukaryota</taxon>
        <taxon>Fungi</taxon>
        <taxon>Dikarya</taxon>
        <taxon>Ascomycota</taxon>
        <taxon>Pezizomycotina</taxon>
        <taxon>Sordariomycetes</taxon>
        <taxon>Sordariomycetidae</taxon>
        <taxon>Sordariales</taxon>
        <taxon>Lasiosphaeriaceae</taxon>
        <taxon>Cercophora</taxon>
    </lineage>
</organism>
<feature type="compositionally biased region" description="Low complexity" evidence="1">
    <location>
        <begin position="625"/>
        <end position="640"/>
    </location>
</feature>
<proteinExistence type="predicted"/>
<feature type="region of interest" description="Disordered" evidence="1">
    <location>
        <begin position="555"/>
        <end position="646"/>
    </location>
</feature>
<reference evidence="2" key="2">
    <citation type="submission" date="2023-06" db="EMBL/GenBank/DDBJ databases">
        <authorList>
            <consortium name="Lawrence Berkeley National Laboratory"/>
            <person name="Haridas S."/>
            <person name="Hensen N."/>
            <person name="Bonometti L."/>
            <person name="Westerberg I."/>
            <person name="Brannstrom I.O."/>
            <person name="Guillou S."/>
            <person name="Cros-Aarteil S."/>
            <person name="Calhoun S."/>
            <person name="Kuo A."/>
            <person name="Mondo S."/>
            <person name="Pangilinan J."/>
            <person name="Riley R."/>
            <person name="Labutti K."/>
            <person name="Andreopoulos B."/>
            <person name="Lipzen A."/>
            <person name="Chen C."/>
            <person name="Yanf M."/>
            <person name="Daum C."/>
            <person name="Ng V."/>
            <person name="Clum A."/>
            <person name="Steindorff A."/>
            <person name="Ohm R."/>
            <person name="Martin F."/>
            <person name="Silar P."/>
            <person name="Natvig D."/>
            <person name="Lalanne C."/>
            <person name="Gautier V."/>
            <person name="Ament-Velasquez S.L."/>
            <person name="Kruys A."/>
            <person name="Hutchinson M.I."/>
            <person name="Powell A.J."/>
            <person name="Barry K."/>
            <person name="Miller A.N."/>
            <person name="Grigoriev I.V."/>
            <person name="Debuchy R."/>
            <person name="Gladieux P."/>
            <person name="Thoren M.H."/>
            <person name="Johannesson H."/>
        </authorList>
    </citation>
    <scope>NUCLEOTIDE SEQUENCE</scope>
    <source>
        <strain evidence="2">SMH4131-1</strain>
    </source>
</reference>
<keyword evidence="3" id="KW-1185">Reference proteome</keyword>
<name>A0AAE0J1Y0_9PEZI</name>
<evidence type="ECO:0000256" key="1">
    <source>
        <dbReference type="SAM" id="MobiDB-lite"/>
    </source>
</evidence>
<protein>
    <submittedName>
        <fullName evidence="2">Uncharacterized protein</fullName>
    </submittedName>
</protein>
<feature type="region of interest" description="Disordered" evidence="1">
    <location>
        <begin position="81"/>
        <end position="107"/>
    </location>
</feature>
<feature type="region of interest" description="Disordered" evidence="1">
    <location>
        <begin position="1"/>
        <end position="30"/>
    </location>
</feature>
<sequence length="697" mass="76715">MPGPTRSSHNRKYGRHASGAAKEAPSSSSYPEFPLLGDDQYCVPLPPPLLPPVFNPSNDFWYQYGCGYGFDQYGTDSWQLTQEQGDAGPSSYQTSPKTSTSQAELNRLSSRPYSARASDAGDFASIWESAVVPVLTELLQKHSNSDFAVDVHNFPEMSSEAVPRVIYITLTDGADLDFEQLIRGELTRAVPSRFNPVYLKFRKGSVQKSSWWGRGQGEKDTVCEPRNISYREFPMIGMSIGPVRVPDAASLGGLIRVGGELYGMSAFHAFEDSIKLGQLRVHHPARPDFLMNKFQDARAKTYSVGTVAMCAPSGTLRPSLTFRDTNIPARLTMVEMDCFDTNRDVAVEAHVPVEGNTEVYAMARTSGYSLGYTSDVPGLQRISGCLRREWTVRQYSPFKHPKDSRAAPPWQTLKQWVTSGIGVPGDSGAWLIRRTDNALMGLIWGRNHDRGQPAERVRLTYFTPIIDILDDVRQNHTEGEDVSLPVYVAPKRPSRSKAEENARGATVRVDLSSEPWSVFTRHTNQQHRQASKDVIQRSFAHGVVPAYGALSSLQYQSEPCEEGRVSTREGGSETSSHTLGHIESSIQAPDDHASPPMSEEGHGSISTLHSRDKLLLGMGPSNQLEVPELSSASSSSSVGESSDEVRSMGCHDVCILDDDDDDDETYEGVADVEEPVRAKASFAFAYPELLRLAHGSV</sequence>
<dbReference type="EMBL" id="JAUEPO010000001">
    <property type="protein sequence ID" value="KAK3335452.1"/>
    <property type="molecule type" value="Genomic_DNA"/>
</dbReference>
<reference evidence="2" key="1">
    <citation type="journal article" date="2023" name="Mol. Phylogenet. Evol.">
        <title>Genome-scale phylogeny and comparative genomics of the fungal order Sordariales.</title>
        <authorList>
            <person name="Hensen N."/>
            <person name="Bonometti L."/>
            <person name="Westerberg I."/>
            <person name="Brannstrom I.O."/>
            <person name="Guillou S."/>
            <person name="Cros-Aarteil S."/>
            <person name="Calhoun S."/>
            <person name="Haridas S."/>
            <person name="Kuo A."/>
            <person name="Mondo S."/>
            <person name="Pangilinan J."/>
            <person name="Riley R."/>
            <person name="LaButti K."/>
            <person name="Andreopoulos B."/>
            <person name="Lipzen A."/>
            <person name="Chen C."/>
            <person name="Yan M."/>
            <person name="Daum C."/>
            <person name="Ng V."/>
            <person name="Clum A."/>
            <person name="Steindorff A."/>
            <person name="Ohm R.A."/>
            <person name="Martin F."/>
            <person name="Silar P."/>
            <person name="Natvig D.O."/>
            <person name="Lalanne C."/>
            <person name="Gautier V."/>
            <person name="Ament-Velasquez S.L."/>
            <person name="Kruys A."/>
            <person name="Hutchinson M.I."/>
            <person name="Powell A.J."/>
            <person name="Barry K."/>
            <person name="Miller A.N."/>
            <person name="Grigoriev I.V."/>
            <person name="Debuchy R."/>
            <person name="Gladieux P."/>
            <person name="Hiltunen Thoren M."/>
            <person name="Johannesson H."/>
        </authorList>
    </citation>
    <scope>NUCLEOTIDE SEQUENCE</scope>
    <source>
        <strain evidence="2">SMH4131-1</strain>
    </source>
</reference>
<gene>
    <name evidence="2" type="ORF">B0T19DRAFT_447108</name>
</gene>